<accession>K2AX14</accession>
<dbReference type="InterPro" id="IPR027417">
    <property type="entry name" value="P-loop_NTPase"/>
</dbReference>
<dbReference type="InterPro" id="IPR047041">
    <property type="entry name" value="BipA_GTP-bd_dom"/>
</dbReference>
<name>K2AX14_9BACT</name>
<dbReference type="InterPro" id="IPR006298">
    <property type="entry name" value="BipA"/>
</dbReference>
<dbReference type="InterPro" id="IPR000795">
    <property type="entry name" value="T_Tr_GTP-bd_dom"/>
</dbReference>
<dbReference type="NCBIfam" id="TIGR00231">
    <property type="entry name" value="small_GTP"/>
    <property type="match status" value="1"/>
</dbReference>
<dbReference type="PRINTS" id="PR00315">
    <property type="entry name" value="ELONGATNFCT"/>
</dbReference>
<dbReference type="SUPFAM" id="SSF54980">
    <property type="entry name" value="EF-G C-terminal domain-like"/>
    <property type="match status" value="2"/>
</dbReference>
<dbReference type="PANTHER" id="PTHR42908">
    <property type="entry name" value="TRANSLATION ELONGATION FACTOR-RELATED"/>
    <property type="match status" value="1"/>
</dbReference>
<dbReference type="Pfam" id="PF00009">
    <property type="entry name" value="GTP_EFTU"/>
    <property type="match status" value="1"/>
</dbReference>
<evidence type="ECO:0000256" key="2">
    <source>
        <dbReference type="ARBA" id="ARBA00035722"/>
    </source>
</evidence>
<reference evidence="4" key="1">
    <citation type="journal article" date="2012" name="Science">
        <title>Fermentation, hydrogen, and sulfur metabolism in multiple uncultivated bacterial phyla.</title>
        <authorList>
            <person name="Wrighton K.C."/>
            <person name="Thomas B.C."/>
            <person name="Sharon I."/>
            <person name="Miller C.S."/>
            <person name="Castelle C.J."/>
            <person name="VerBerkmoes N.C."/>
            <person name="Wilkins M.J."/>
            <person name="Hettich R.L."/>
            <person name="Lipton M.S."/>
            <person name="Williams K.H."/>
            <person name="Long P.E."/>
            <person name="Banfield J.F."/>
        </authorList>
    </citation>
    <scope>NUCLEOTIDE SEQUENCE [LARGE SCALE GENOMIC DNA]</scope>
</reference>
<dbReference type="EMBL" id="AMFJ01021637">
    <property type="protein sequence ID" value="EKD66327.1"/>
    <property type="molecule type" value="Genomic_DNA"/>
</dbReference>
<dbReference type="Gene3D" id="3.30.70.870">
    <property type="entry name" value="Elongation Factor G (Translational Gtpase), domain 3"/>
    <property type="match status" value="1"/>
</dbReference>
<proteinExistence type="predicted"/>
<feature type="domain" description="Tr-type G" evidence="3">
    <location>
        <begin position="1"/>
        <end position="197"/>
    </location>
</feature>
<dbReference type="InterPro" id="IPR048876">
    <property type="entry name" value="BipA_C"/>
</dbReference>
<dbReference type="Gene3D" id="2.40.50.250">
    <property type="entry name" value="bipa protein"/>
    <property type="match status" value="1"/>
</dbReference>
<dbReference type="GO" id="GO:0003924">
    <property type="term" value="F:GTPase activity"/>
    <property type="evidence" value="ECO:0007669"/>
    <property type="project" value="InterPro"/>
</dbReference>
<dbReference type="GO" id="GO:0005525">
    <property type="term" value="F:GTP binding"/>
    <property type="evidence" value="ECO:0007669"/>
    <property type="project" value="UniProtKB-KW"/>
</dbReference>
<evidence type="ECO:0000256" key="1">
    <source>
        <dbReference type="ARBA" id="ARBA00023134"/>
    </source>
</evidence>
<dbReference type="FunFam" id="3.40.50.300:FF:000055">
    <property type="entry name" value="GTP-binding protein TypA"/>
    <property type="match status" value="1"/>
</dbReference>
<dbReference type="InterPro" id="IPR000640">
    <property type="entry name" value="EFG_V-like"/>
</dbReference>
<keyword evidence="1" id="KW-0342">GTP-binding</keyword>
<dbReference type="InterPro" id="IPR047042">
    <property type="entry name" value="BipA_II"/>
</dbReference>
<dbReference type="InterPro" id="IPR031157">
    <property type="entry name" value="G_TR_CS"/>
</dbReference>
<gene>
    <name evidence="4" type="ORF">ACD_49C00051G0026</name>
</gene>
<keyword evidence="1" id="KW-0547">Nucleotide-binding</keyword>
<dbReference type="SUPFAM" id="SSF50447">
    <property type="entry name" value="Translation proteins"/>
    <property type="match status" value="1"/>
</dbReference>
<dbReference type="Gene3D" id="2.40.30.10">
    <property type="entry name" value="Translation factors"/>
    <property type="match status" value="1"/>
</dbReference>
<dbReference type="CDD" id="cd03691">
    <property type="entry name" value="BipA_TypA_II"/>
    <property type="match status" value="1"/>
</dbReference>
<dbReference type="PROSITE" id="PS51722">
    <property type="entry name" value="G_TR_2"/>
    <property type="match status" value="1"/>
</dbReference>
<dbReference type="SUPFAM" id="SSF52540">
    <property type="entry name" value="P-loop containing nucleoside triphosphate hydrolases"/>
    <property type="match status" value="1"/>
</dbReference>
<dbReference type="AlphaFoldDB" id="K2AX14"/>
<protein>
    <recommendedName>
        <fullName evidence="2">50S ribosomal subunit assembly factor BipA</fullName>
    </recommendedName>
</protein>
<dbReference type="InterPro" id="IPR005225">
    <property type="entry name" value="Small_GTP-bd"/>
</dbReference>
<dbReference type="PANTHER" id="PTHR42908:SF8">
    <property type="entry name" value="TR-TYPE G DOMAIN-CONTAINING PROTEIN"/>
    <property type="match status" value="1"/>
</dbReference>
<dbReference type="Gene3D" id="3.30.70.240">
    <property type="match status" value="1"/>
</dbReference>
<dbReference type="NCBIfam" id="TIGR01394">
    <property type="entry name" value="TypA_BipA"/>
    <property type="match status" value="1"/>
</dbReference>
<sequence>MSYRNVAIIAHVDHGKTTLVDALLKQSGTFWEHENVGTCVMDSNDQERERGITIYAKNTAVNYKWEKINIVDTPGHADFGSEVERVLRMVDSVVLVVDAYEGPMPQTKFVLKKSLELGLKPIVVINKIDKPTARPNEVIDMIFDLFVKLGATDEQLDFQIIYAIAREWIALKDLSDPKNDISPLFDVIINTVSKAPNDTTKPFRMQIANLGYDKFLWRLWIGRVYEWKVKVWQNVTIVWNDWVKRAWKISKVFTTLGLNKISVDEAEAGDIITIAWIADIFVWETLSTEANPEAMPAITIDEPTLRMEFLVNDSPFAGKEWKLVTSRNIRERLERELEMNVWLKVDFDSIDNGFVVSGRWELHLWVLIETMRREWYELQVGCPQVILKEQNWLKLEPMENAMVIVPEEFSWVAIEKLGKRKWIMKDLKIENGIASMEFEVPTRWLLGFRSSFTIDTKWEWIMYSSFSHYDEYKWPIEKRDIGSMISGFPGKAMAYSLWKLEERWPILIEPTTEIYEWMIIGEHLKWWDLVVNPTKNKQLTNIRASGTDEAIKLTPIRKMTLEDALDYIKEDEYVEVTPLNIRLRKKYLGENDRKRNR</sequence>
<evidence type="ECO:0000259" key="3">
    <source>
        <dbReference type="PROSITE" id="PS51722"/>
    </source>
</evidence>
<dbReference type="CDD" id="cd01891">
    <property type="entry name" value="TypA_BipA"/>
    <property type="match status" value="1"/>
</dbReference>
<dbReference type="InterPro" id="IPR047043">
    <property type="entry name" value="BipA_III"/>
</dbReference>
<dbReference type="InterPro" id="IPR035647">
    <property type="entry name" value="EFG_III/V"/>
</dbReference>
<dbReference type="Pfam" id="PF00679">
    <property type="entry name" value="EFG_C"/>
    <property type="match status" value="1"/>
</dbReference>
<dbReference type="GO" id="GO:1990904">
    <property type="term" value="C:ribonucleoprotein complex"/>
    <property type="evidence" value="ECO:0007669"/>
    <property type="project" value="TreeGrafter"/>
</dbReference>
<dbReference type="InterPro" id="IPR009000">
    <property type="entry name" value="Transl_B-barrel_sf"/>
</dbReference>
<dbReference type="PROSITE" id="PS00301">
    <property type="entry name" value="G_TR_1"/>
    <property type="match status" value="1"/>
</dbReference>
<dbReference type="Gene3D" id="3.40.50.300">
    <property type="entry name" value="P-loop containing nucleotide triphosphate hydrolases"/>
    <property type="match status" value="1"/>
</dbReference>
<dbReference type="CDD" id="cd16263">
    <property type="entry name" value="BipA_III"/>
    <property type="match status" value="1"/>
</dbReference>
<dbReference type="InterPro" id="IPR042116">
    <property type="entry name" value="TypA/BipA_C"/>
</dbReference>
<comment type="caution">
    <text evidence="4">The sequence shown here is derived from an EMBL/GenBank/DDBJ whole genome shotgun (WGS) entry which is preliminary data.</text>
</comment>
<dbReference type="GO" id="GO:0005829">
    <property type="term" value="C:cytosol"/>
    <property type="evidence" value="ECO:0007669"/>
    <property type="project" value="TreeGrafter"/>
</dbReference>
<evidence type="ECO:0000313" key="4">
    <source>
        <dbReference type="EMBL" id="EKD66327.1"/>
    </source>
</evidence>
<dbReference type="Pfam" id="PF21018">
    <property type="entry name" value="BipA_C"/>
    <property type="match status" value="1"/>
</dbReference>
<organism evidence="4">
    <name type="scientific">uncultured bacterium</name>
    <name type="common">gcode 4</name>
    <dbReference type="NCBI Taxonomy" id="1234023"/>
    <lineage>
        <taxon>Bacteria</taxon>
        <taxon>environmental samples</taxon>
    </lineage>
</organism>